<keyword evidence="2 4" id="KW-0442">Lipid degradation</keyword>
<dbReference type="CDD" id="cd07216">
    <property type="entry name" value="Pat17_PNPLA8_PNPLA9_like3"/>
    <property type="match status" value="1"/>
</dbReference>
<dbReference type="OrthoDB" id="6612291at2759"/>
<feature type="active site" description="Proton acceptor" evidence="4">
    <location>
        <position position="201"/>
    </location>
</feature>
<dbReference type="InterPro" id="IPR016035">
    <property type="entry name" value="Acyl_Trfase/lysoPLipase"/>
</dbReference>
<gene>
    <name evidence="6" type="ORF">AOQ84DRAFT_402706</name>
</gene>
<feature type="active site" description="Nucleophile" evidence="4">
    <location>
        <position position="59"/>
    </location>
</feature>
<keyword evidence="7" id="KW-1185">Reference proteome</keyword>
<feature type="short sequence motif" description="GXSXG" evidence="4">
    <location>
        <begin position="57"/>
        <end position="61"/>
    </location>
</feature>
<dbReference type="InterPro" id="IPR002641">
    <property type="entry name" value="PNPLA_dom"/>
</dbReference>
<dbReference type="GO" id="GO:0047499">
    <property type="term" value="F:calcium-independent phospholipase A2 activity"/>
    <property type="evidence" value="ECO:0007669"/>
    <property type="project" value="TreeGrafter"/>
</dbReference>
<dbReference type="GO" id="GO:0016042">
    <property type="term" value="P:lipid catabolic process"/>
    <property type="evidence" value="ECO:0007669"/>
    <property type="project" value="UniProtKB-UniRule"/>
</dbReference>
<feature type="short sequence motif" description="GXGXXG" evidence="4">
    <location>
        <begin position="15"/>
        <end position="20"/>
    </location>
</feature>
<protein>
    <submittedName>
        <fullName evidence="6">FabD/lysophospholipase-like protein</fullName>
    </submittedName>
</protein>
<accession>A0A8E2F3T7</accession>
<dbReference type="PANTHER" id="PTHR24185">
    <property type="entry name" value="CALCIUM-INDEPENDENT PHOSPHOLIPASE A2-GAMMA"/>
    <property type="match status" value="1"/>
</dbReference>
<sequence>MAADQNPLRLLSLDGGGVRGLSSLVILRRIMHVPGQREASGRRQPLRPCEYFDMMAGTSTGGLIAIMLGTLRIDINECISAYLDLAPKIFPKNGFISDNKVTRLFKAAHGTARFGTKELECEIKRLLAKHLELDGDAIFDQADKTEEGCRVVACAGSSSANRPVRLRSYSSDWEPTARATSAGPLYFDPISFGSPPKKYIDDALHHNNPVRVLWDEANTVWKEQSGRNIACIISIGTGKPPPRAVGERADQLLRSLVKMVTDTEAAAQGFSDENYYRDEAERPAYFRFNVEQGLEDVGLEEWEQFEKLTEATDAYLDSRRQEVGACVNSLLSVPGM</sequence>
<name>A0A8E2F3T7_9PEZI</name>
<dbReference type="Gene3D" id="3.40.1090.10">
    <property type="entry name" value="Cytosolic phospholipase A2 catalytic domain"/>
    <property type="match status" value="1"/>
</dbReference>
<dbReference type="EMBL" id="KV749308">
    <property type="protein sequence ID" value="OCL10096.1"/>
    <property type="molecule type" value="Genomic_DNA"/>
</dbReference>
<comment type="caution">
    <text evidence="4">Lacks conserved residue(s) required for the propagation of feature annotation.</text>
</comment>
<evidence type="ECO:0000256" key="1">
    <source>
        <dbReference type="ARBA" id="ARBA00022801"/>
    </source>
</evidence>
<dbReference type="Pfam" id="PF01734">
    <property type="entry name" value="Patatin"/>
    <property type="match status" value="1"/>
</dbReference>
<dbReference type="Proteomes" id="UP000250140">
    <property type="component" value="Unassembled WGS sequence"/>
</dbReference>
<dbReference type="PANTHER" id="PTHR24185:SF1">
    <property type="entry name" value="CALCIUM-INDEPENDENT PHOSPHOLIPASE A2-GAMMA"/>
    <property type="match status" value="1"/>
</dbReference>
<evidence type="ECO:0000256" key="3">
    <source>
        <dbReference type="ARBA" id="ARBA00023098"/>
    </source>
</evidence>
<organism evidence="6 7">
    <name type="scientific">Glonium stellatum</name>
    <dbReference type="NCBI Taxonomy" id="574774"/>
    <lineage>
        <taxon>Eukaryota</taxon>
        <taxon>Fungi</taxon>
        <taxon>Dikarya</taxon>
        <taxon>Ascomycota</taxon>
        <taxon>Pezizomycotina</taxon>
        <taxon>Dothideomycetes</taxon>
        <taxon>Pleosporomycetidae</taxon>
        <taxon>Gloniales</taxon>
        <taxon>Gloniaceae</taxon>
        <taxon>Glonium</taxon>
    </lineage>
</organism>
<evidence type="ECO:0000313" key="7">
    <source>
        <dbReference type="Proteomes" id="UP000250140"/>
    </source>
</evidence>
<proteinExistence type="predicted"/>
<keyword evidence="1 4" id="KW-0378">Hydrolase</keyword>
<dbReference type="AlphaFoldDB" id="A0A8E2F3T7"/>
<evidence type="ECO:0000256" key="4">
    <source>
        <dbReference type="PROSITE-ProRule" id="PRU01161"/>
    </source>
</evidence>
<evidence type="ECO:0000259" key="5">
    <source>
        <dbReference type="PROSITE" id="PS51635"/>
    </source>
</evidence>
<evidence type="ECO:0000313" key="6">
    <source>
        <dbReference type="EMBL" id="OCL10096.1"/>
    </source>
</evidence>
<keyword evidence="3 4" id="KW-0443">Lipid metabolism</keyword>
<dbReference type="GO" id="GO:0019369">
    <property type="term" value="P:arachidonate metabolic process"/>
    <property type="evidence" value="ECO:0007669"/>
    <property type="project" value="TreeGrafter"/>
</dbReference>
<dbReference type="GO" id="GO:0046486">
    <property type="term" value="P:glycerolipid metabolic process"/>
    <property type="evidence" value="ECO:0007669"/>
    <property type="project" value="UniProtKB-ARBA"/>
</dbReference>
<reference evidence="6 7" key="1">
    <citation type="journal article" date="2016" name="Nat. Commun.">
        <title>Ectomycorrhizal ecology is imprinted in the genome of the dominant symbiotic fungus Cenococcum geophilum.</title>
        <authorList>
            <consortium name="DOE Joint Genome Institute"/>
            <person name="Peter M."/>
            <person name="Kohler A."/>
            <person name="Ohm R.A."/>
            <person name="Kuo A."/>
            <person name="Krutzmann J."/>
            <person name="Morin E."/>
            <person name="Arend M."/>
            <person name="Barry K.W."/>
            <person name="Binder M."/>
            <person name="Choi C."/>
            <person name="Clum A."/>
            <person name="Copeland A."/>
            <person name="Grisel N."/>
            <person name="Haridas S."/>
            <person name="Kipfer T."/>
            <person name="LaButti K."/>
            <person name="Lindquist E."/>
            <person name="Lipzen A."/>
            <person name="Maire R."/>
            <person name="Meier B."/>
            <person name="Mihaltcheva S."/>
            <person name="Molinier V."/>
            <person name="Murat C."/>
            <person name="Poggeler S."/>
            <person name="Quandt C.A."/>
            <person name="Sperisen C."/>
            <person name="Tritt A."/>
            <person name="Tisserant E."/>
            <person name="Crous P.W."/>
            <person name="Henrissat B."/>
            <person name="Nehls U."/>
            <person name="Egli S."/>
            <person name="Spatafora J.W."/>
            <person name="Grigoriev I.V."/>
            <person name="Martin F.M."/>
        </authorList>
    </citation>
    <scope>NUCLEOTIDE SEQUENCE [LARGE SCALE GENOMIC DNA]</scope>
    <source>
        <strain evidence="6 7">CBS 207.34</strain>
    </source>
</reference>
<dbReference type="SUPFAM" id="SSF52151">
    <property type="entry name" value="FabD/lysophospholipase-like"/>
    <property type="match status" value="1"/>
</dbReference>
<dbReference type="GO" id="GO:0016020">
    <property type="term" value="C:membrane"/>
    <property type="evidence" value="ECO:0007669"/>
    <property type="project" value="TreeGrafter"/>
</dbReference>
<feature type="domain" description="PNPLA" evidence="5">
    <location>
        <begin position="11"/>
        <end position="214"/>
    </location>
</feature>
<evidence type="ECO:0000256" key="2">
    <source>
        <dbReference type="ARBA" id="ARBA00022963"/>
    </source>
</evidence>
<dbReference type="PROSITE" id="PS51635">
    <property type="entry name" value="PNPLA"/>
    <property type="match status" value="1"/>
</dbReference>